<keyword evidence="2" id="KW-0964">Secreted</keyword>
<dbReference type="Pfam" id="PF17803">
    <property type="entry name" value="Cadherin_4"/>
    <property type="match status" value="1"/>
</dbReference>
<feature type="domain" description="RapA2 cadherin-like" evidence="4">
    <location>
        <begin position="1498"/>
        <end position="1584"/>
    </location>
</feature>
<protein>
    <submittedName>
        <fullName evidence="5">Ig-like domain-containing protein</fullName>
    </submittedName>
</protein>
<dbReference type="InterPro" id="IPR001343">
    <property type="entry name" value="Hemolysn_Ca-bd"/>
</dbReference>
<dbReference type="RefSeq" id="WP_269424736.1">
    <property type="nucleotide sequence ID" value="NZ_JAPWGY010000008.1"/>
</dbReference>
<dbReference type="InterPro" id="IPR050557">
    <property type="entry name" value="RTX_toxin/Mannuronan_C5-epim"/>
</dbReference>
<evidence type="ECO:0000313" key="5">
    <source>
        <dbReference type="EMBL" id="MCZ4282590.1"/>
    </source>
</evidence>
<dbReference type="EMBL" id="JAPWGY010000008">
    <property type="protein sequence ID" value="MCZ4282590.1"/>
    <property type="molecule type" value="Genomic_DNA"/>
</dbReference>
<dbReference type="SUPFAM" id="SSF49899">
    <property type="entry name" value="Concanavalin A-like lectins/glucanases"/>
    <property type="match status" value="1"/>
</dbReference>
<dbReference type="InterPro" id="IPR011049">
    <property type="entry name" value="Serralysin-like_metalloprot_C"/>
</dbReference>
<name>A0ABT4LN57_9PROT</name>
<evidence type="ECO:0000256" key="3">
    <source>
        <dbReference type="SAM" id="MobiDB-lite"/>
    </source>
</evidence>
<organism evidence="5 6">
    <name type="scientific">Kiloniella laminariae</name>
    <dbReference type="NCBI Taxonomy" id="454162"/>
    <lineage>
        <taxon>Bacteria</taxon>
        <taxon>Pseudomonadati</taxon>
        <taxon>Pseudomonadota</taxon>
        <taxon>Alphaproteobacteria</taxon>
        <taxon>Rhodospirillales</taxon>
        <taxon>Kiloniellaceae</taxon>
        <taxon>Kiloniella</taxon>
    </lineage>
</organism>
<dbReference type="PANTHER" id="PTHR38340">
    <property type="entry name" value="S-LAYER PROTEIN"/>
    <property type="match status" value="1"/>
</dbReference>
<dbReference type="Gene3D" id="2.60.40.3440">
    <property type="match status" value="1"/>
</dbReference>
<dbReference type="Pfam" id="PF17963">
    <property type="entry name" value="Big_9"/>
    <property type="match status" value="3"/>
</dbReference>
<evidence type="ECO:0000259" key="4">
    <source>
        <dbReference type="Pfam" id="PF17803"/>
    </source>
</evidence>
<feature type="non-terminal residue" evidence="5">
    <location>
        <position position="1791"/>
    </location>
</feature>
<gene>
    <name evidence="5" type="ORF">O4H49_17510</name>
</gene>
<dbReference type="InterPro" id="IPR018511">
    <property type="entry name" value="Hemolysin-typ_Ca-bd_CS"/>
</dbReference>
<comment type="subcellular location">
    <subcellularLocation>
        <location evidence="1">Secreted</location>
    </subcellularLocation>
</comment>
<feature type="region of interest" description="Disordered" evidence="3">
    <location>
        <begin position="1154"/>
        <end position="1176"/>
    </location>
</feature>
<reference evidence="5" key="1">
    <citation type="submission" date="2022-12" db="EMBL/GenBank/DDBJ databases">
        <title>Bacterial isolates from different developmental stages of Nematostella vectensis.</title>
        <authorList>
            <person name="Fraune S."/>
        </authorList>
    </citation>
    <scope>NUCLEOTIDE SEQUENCE</scope>
    <source>
        <strain evidence="5">G21630-S1</strain>
    </source>
</reference>
<dbReference type="InterPro" id="IPR013320">
    <property type="entry name" value="ConA-like_dom_sf"/>
</dbReference>
<proteinExistence type="predicted"/>
<dbReference type="Pfam" id="PF00353">
    <property type="entry name" value="HemolysinCabind"/>
    <property type="match status" value="3"/>
</dbReference>
<sequence length="1791" mass="183871">MPNDQITPENFTLIEGDETGNTLVGSANDDVLRNRNGNYAIADSNDVAVFSGARSDYLVEDNGDGSFTVIGGVDGRDVVTGIETLRFADGDFDLTTVNGPEAVDARIVLSDSSAVSHKLSFADVDLGVENSTEVLSFKVIDATDNGNNSFTLQSGALVTINADGTYSYDPQGYSGQDNFTWRVTDSTGLSKEAMIAVEIGDNNAESLAAGTSGNDILVGDANSTVINGGAGDDLIEGGNISGAPVVVNSVVLDGSNDLFTITPTEGGDRTKWSFSTWVKLDNYDGRGILSVMENAPTLERNWEGDRTSFGFDGQGRLDFYVAVDPTTISGDEQYHRLTSSAVVGTIGEWVHVSAVYDSMAADVSDRMQMFVNGSRVTDFSLNTNSLPLGHESEVGMAGVKHGIGGFERNGTLYSPINGELADVHLVDGQAAEGSVFGQLDENNNWVPSSYEGTYGSNGFHLDFSDPANLGSDISGQGNDLTLQGGTIQQGDSGYTLLTPQGATLSGGAGDDIIRGGSGDDTIDGGEGDDHITGGFGNDDLIGGQGNDYLIGGISDGQNSYEVGSVIAGDFGTTTNFSKLYNEPGTVWPGGNAKSAQAYTGAISLSFTASSEGVSNQDHKIIGFSQDPDTEANVDFGFYLFRDTGLQLYVNGQWLWPNGNHITYASGDTLTVERTVTGTINFYKNGSLITTSSLAPEIPLYTEVSISYAGIGLQNVKVSDANGQAQHVKWLSDEALSVASADGLTVEYKDINNDGIEDALFSDTSGLVSTRLGLVNGGFGQAQVVSLWLDGDDVLNGGVGDDLLEGGAGNDTLNGGSDKDILSGGVGNDVLSGGIGHDIFLIEQNSGHDTVSDFVAGAGTDDVIRFIGGSFASFDDVMLVTTQVGADTVITIDADNTITLVGVTKTDLHPNDFEFFDVDGNPYVQAGTAEGIVTEDTLATGSGNDTESPVLGSSVAGVVSVISGTITSSSYDGALGAATQIGLNWAANDGSWTLTLDASGAYSFVLSSALSHVDTTATFGQDQLQSSFGYVVSGVGNQSDSGNLLIQVNDDGPQAVDDNLAAIAEDSTLIIDVLANDISGADGVDLVTGVALITPASKGNVTYNADGTFTYIATPGAEGTDSFSYEITDGDGDKSLASVTLTIDADSVPTLASASGSVNESALPTGSNPASTSETASGTFTVTTGNDSLALFEIQDAQGNWIDVTTGGSITGTNGTAIISLNGGIYNWSYTLATATDHSTATVADSFAVRVTDSDGDEVSDSLSITITDDAAIATDDSAQVDEGATLTIPAVDGVLANDQTGADGGLVTAVATGNGAPQSVNIGQAVETSLGFLTLHADGSYRYLAKTGITANGQDSFTYQITDGDGDSSTAILIIDVTDSIPSPVAPDVNLVVSEDSLATGSGSDPANSNDNASGLLNIANGSISGSSYNGALGAASQNGLGWAADNGSWNLTLDSSGNYTFTLLAAMVHGAAGQTFSNDQLSGAFGYTVDGSGGPSATGTITVAINDDGPVAVIDHVIANEGSSLTISAANGVLTNDTFGADGGTSVTAVAIGTGTPLALNIGQPLETAFGFLTLNADGSYHYVAKAAVAGDGVDNFTYQITDGDGDASTSTLAIEINKAPVLESYETGYMVPESTETALSIAWGHRPDAVANATMSDGRVISVWTAGDNVYGHFSSPQGNPIGSPFVLDHKLSNFLRSPSVTALEDGGFVTTWNNLFYIIDGDQGGITARAFNADGSARGDEFTVNVNPAGEQYAPVTTALADGGYAMTWNDYDAFVRIFNADGSARSG</sequence>
<dbReference type="NCBIfam" id="NF012211">
    <property type="entry name" value="tand_rpt_95"/>
    <property type="match status" value="1"/>
</dbReference>
<dbReference type="PANTHER" id="PTHR38340:SF1">
    <property type="entry name" value="S-LAYER PROTEIN"/>
    <property type="match status" value="1"/>
</dbReference>
<accession>A0ABT4LN57</accession>
<comment type="caution">
    <text evidence="5">The sequence shown here is derived from an EMBL/GenBank/DDBJ whole genome shotgun (WGS) entry which is preliminary data.</text>
</comment>
<keyword evidence="6" id="KW-1185">Reference proteome</keyword>
<dbReference type="Proteomes" id="UP001069802">
    <property type="component" value="Unassembled WGS sequence"/>
</dbReference>
<dbReference type="PROSITE" id="PS00330">
    <property type="entry name" value="HEMOLYSIN_CALCIUM"/>
    <property type="match status" value="5"/>
</dbReference>
<dbReference type="InterPro" id="IPR040853">
    <property type="entry name" value="RapA2_cadherin-like"/>
</dbReference>
<evidence type="ECO:0000256" key="2">
    <source>
        <dbReference type="ARBA" id="ARBA00022525"/>
    </source>
</evidence>
<evidence type="ECO:0000313" key="6">
    <source>
        <dbReference type="Proteomes" id="UP001069802"/>
    </source>
</evidence>
<dbReference type="SUPFAM" id="SSF51120">
    <property type="entry name" value="beta-Roll"/>
    <property type="match status" value="2"/>
</dbReference>
<dbReference type="PRINTS" id="PR00313">
    <property type="entry name" value="CABNDNGRPT"/>
</dbReference>
<dbReference type="Gene3D" id="2.150.10.10">
    <property type="entry name" value="Serralysin-like metalloprotease, C-terminal"/>
    <property type="match status" value="2"/>
</dbReference>
<evidence type="ECO:0000256" key="1">
    <source>
        <dbReference type="ARBA" id="ARBA00004613"/>
    </source>
</evidence>